<keyword evidence="1" id="KW-0540">Nuclease</keyword>
<accession>A0A846YTE6</accession>
<comment type="caution">
    <text evidence="1">The sequence shown here is derived from an EMBL/GenBank/DDBJ whole genome shotgun (WGS) entry which is preliminary data.</text>
</comment>
<dbReference type="AlphaFoldDB" id="A0A846YTE6"/>
<sequence length="366" mass="39477">MWHEFAAQTFDATVYDPRYFGDDGDKRWESAEGADAWARQCLTQASESGAVAVLMPAAAASNGRARALRRTLLRSGVLRALVTGLAEDRDLWLLCEVESERSQQVLLIDAAGEPARVAAAWRGFQADPAHAAAAGFAVRVVDRLDDQVDLTPARPVTVEVGRFPVLRTAYLERPVEEPPLLEPDPATHGVLTLGELADAGAVEMHRSPPTVVSAEGTTPMLTAKDIRLGRAPSRLGDAGVAGAVVIRAGDIAVARREGAVRVCAEPGALLGPGLDLLRIDPKTLDPGFLAGILRAAVDDMPEGDIDLHKVEIPRFPLEVQRRYAAEFARLRRLEADWQSRRTEIEQLVRLGHRGLATGRLRPVAGA</sequence>
<keyword evidence="1" id="KW-0378">Hydrolase</keyword>
<dbReference type="RefSeq" id="WP_062978575.1">
    <property type="nucleotide sequence ID" value="NZ_JAAXOT010000024.1"/>
</dbReference>
<dbReference type="SUPFAM" id="SSF116734">
    <property type="entry name" value="DNA methylase specificity domain"/>
    <property type="match status" value="1"/>
</dbReference>
<dbReference type="EMBL" id="JAAXOT010000024">
    <property type="protein sequence ID" value="NKY60542.1"/>
    <property type="molecule type" value="Genomic_DNA"/>
</dbReference>
<dbReference type="GO" id="GO:0004519">
    <property type="term" value="F:endonuclease activity"/>
    <property type="evidence" value="ECO:0007669"/>
    <property type="project" value="UniProtKB-KW"/>
</dbReference>
<gene>
    <name evidence="1" type="ORF">HGA15_31255</name>
</gene>
<keyword evidence="1" id="KW-0255">Endonuclease</keyword>
<dbReference type="Proteomes" id="UP000570678">
    <property type="component" value="Unassembled WGS sequence"/>
</dbReference>
<proteinExistence type="predicted"/>
<reference evidence="1 2" key="1">
    <citation type="submission" date="2020-04" db="EMBL/GenBank/DDBJ databases">
        <title>MicrobeNet Type strains.</title>
        <authorList>
            <person name="Nicholson A.C."/>
        </authorList>
    </citation>
    <scope>NUCLEOTIDE SEQUENCE [LARGE SCALE GENOMIC DNA]</scope>
    <source>
        <strain evidence="1 2">JCM 3332</strain>
    </source>
</reference>
<protein>
    <submittedName>
        <fullName evidence="1">Restriction endonuclease subunit S</fullName>
    </submittedName>
</protein>
<keyword evidence="2" id="KW-1185">Reference proteome</keyword>
<evidence type="ECO:0000313" key="1">
    <source>
        <dbReference type="EMBL" id="NKY60542.1"/>
    </source>
</evidence>
<evidence type="ECO:0000313" key="2">
    <source>
        <dbReference type="Proteomes" id="UP000570678"/>
    </source>
</evidence>
<name>A0A846YTE6_9NOCA</name>
<organism evidence="1 2">
    <name type="scientific">Nocardia flavorosea</name>
    <dbReference type="NCBI Taxonomy" id="53429"/>
    <lineage>
        <taxon>Bacteria</taxon>
        <taxon>Bacillati</taxon>
        <taxon>Actinomycetota</taxon>
        <taxon>Actinomycetes</taxon>
        <taxon>Mycobacteriales</taxon>
        <taxon>Nocardiaceae</taxon>
        <taxon>Nocardia</taxon>
    </lineage>
</organism>